<accession>A0A127Q282</accession>
<name>A0A127Q282_9BURK</name>
<dbReference type="Proteomes" id="UP000074561">
    <property type="component" value="Chromosome"/>
</dbReference>
<reference evidence="1 2" key="1">
    <citation type="submission" date="2015-11" db="EMBL/GenBank/DDBJ databases">
        <title>Exploring the genomic traits of fungus-feeding bacterial genus Collimonas.</title>
        <authorList>
            <person name="Song C."/>
            <person name="Schmidt R."/>
            <person name="de Jager V."/>
            <person name="Krzyzanowska D."/>
            <person name="Jongedijk E."/>
            <person name="Cankar K."/>
            <person name="Beekwilder J."/>
            <person name="van Veen A."/>
            <person name="de Boer W."/>
            <person name="van Veen J.A."/>
            <person name="Garbeva P."/>
        </authorList>
    </citation>
    <scope>NUCLEOTIDE SEQUENCE [LARGE SCALE GENOMIC DNA]</scope>
    <source>
        <strain evidence="1 2">Ter91</strain>
    </source>
</reference>
<dbReference type="AlphaFoldDB" id="A0A127Q282"/>
<proteinExistence type="predicted"/>
<evidence type="ECO:0000313" key="2">
    <source>
        <dbReference type="Proteomes" id="UP000074561"/>
    </source>
</evidence>
<dbReference type="PATRIC" id="fig|279113.9.peg.1800"/>
<organism evidence="1 2">
    <name type="scientific">Collimonas pratensis</name>
    <dbReference type="NCBI Taxonomy" id="279113"/>
    <lineage>
        <taxon>Bacteria</taxon>
        <taxon>Pseudomonadati</taxon>
        <taxon>Pseudomonadota</taxon>
        <taxon>Betaproteobacteria</taxon>
        <taxon>Burkholderiales</taxon>
        <taxon>Oxalobacteraceae</taxon>
        <taxon>Collimonas</taxon>
    </lineage>
</organism>
<gene>
    <name evidence="1" type="ORF">CPter91_1815</name>
</gene>
<sequence length="41" mass="4952">MTFLGRILDRTEALAHEWINDVFHITDHMIEDDKEIVEYFS</sequence>
<dbReference type="KEGG" id="cpra:CPter91_1815"/>
<evidence type="ECO:0000313" key="1">
    <source>
        <dbReference type="EMBL" id="AMP04188.1"/>
    </source>
</evidence>
<dbReference type="EMBL" id="CP013234">
    <property type="protein sequence ID" value="AMP04188.1"/>
    <property type="molecule type" value="Genomic_DNA"/>
</dbReference>
<protein>
    <submittedName>
        <fullName evidence="1">Uncharacterized protein</fullName>
    </submittedName>
</protein>